<dbReference type="InterPro" id="IPR002888">
    <property type="entry name" value="2Fe-2S-bd"/>
</dbReference>
<dbReference type="InterPro" id="IPR008274">
    <property type="entry name" value="AldOxase/xan_DH_MoCoBD1"/>
</dbReference>
<organism evidence="5 6">
    <name type="scientific">Pieris brassicae</name>
    <name type="common">White butterfly</name>
    <name type="synonym">Large white butterfly</name>
    <dbReference type="NCBI Taxonomy" id="7116"/>
    <lineage>
        <taxon>Eukaryota</taxon>
        <taxon>Metazoa</taxon>
        <taxon>Ecdysozoa</taxon>
        <taxon>Arthropoda</taxon>
        <taxon>Hexapoda</taxon>
        <taxon>Insecta</taxon>
        <taxon>Pterygota</taxon>
        <taxon>Neoptera</taxon>
        <taxon>Endopterygota</taxon>
        <taxon>Lepidoptera</taxon>
        <taxon>Glossata</taxon>
        <taxon>Ditrysia</taxon>
        <taxon>Papilionoidea</taxon>
        <taxon>Pieridae</taxon>
        <taxon>Pierinae</taxon>
        <taxon>Pieris</taxon>
    </lineage>
</organism>
<dbReference type="Gene3D" id="1.10.150.120">
    <property type="entry name" value="[2Fe-2S]-binding domain"/>
    <property type="match status" value="1"/>
</dbReference>
<reference evidence="5" key="1">
    <citation type="submission" date="2022-05" db="EMBL/GenBank/DDBJ databases">
        <authorList>
            <person name="Okamura Y."/>
        </authorList>
    </citation>
    <scope>NUCLEOTIDE SEQUENCE</scope>
</reference>
<dbReference type="InterPro" id="IPR012675">
    <property type="entry name" value="Beta-grasp_dom_sf"/>
</dbReference>
<dbReference type="InterPro" id="IPR037165">
    <property type="entry name" value="AldOxase/xan_DH_Mopterin-bd_sf"/>
</dbReference>
<name>A0A9P0TZD4_PIEBR</name>
<dbReference type="AlphaFoldDB" id="A0A9P0TZD4"/>
<keyword evidence="6" id="KW-1185">Reference proteome</keyword>
<dbReference type="SUPFAM" id="SSF47741">
    <property type="entry name" value="CO dehydrogenase ISP C-domain like"/>
    <property type="match status" value="1"/>
</dbReference>
<comment type="caution">
    <text evidence="5">The sequence shown here is derived from an EMBL/GenBank/DDBJ whole genome shotgun (WGS) entry which is preliminary data.</text>
</comment>
<evidence type="ECO:0000259" key="2">
    <source>
        <dbReference type="Pfam" id="PF01799"/>
    </source>
</evidence>
<evidence type="ECO:0000313" key="6">
    <source>
        <dbReference type="Proteomes" id="UP001152562"/>
    </source>
</evidence>
<feature type="domain" description="[2Fe-2S]-binding" evidence="2">
    <location>
        <begin position="75"/>
        <end position="147"/>
    </location>
</feature>
<proteinExistence type="predicted"/>
<evidence type="ECO:0000313" key="5">
    <source>
        <dbReference type="EMBL" id="CAH4037692.1"/>
    </source>
</evidence>
<dbReference type="PANTHER" id="PTHR45444">
    <property type="entry name" value="XANTHINE DEHYDROGENASE"/>
    <property type="match status" value="1"/>
</dbReference>
<dbReference type="SUPFAM" id="SSF56003">
    <property type="entry name" value="Molybdenum cofactor-binding domain"/>
    <property type="match status" value="1"/>
</dbReference>
<sequence length="392" mass="44731">MDRIMFRVNGKACSAGSEVDSDESLNDVLRIRLNLRGTKYMYKVVALALWLSPLLTMMDTNGHLRLIRQDWEITTTEGLGDRQGYHPIQRTLAEHNGSQCGYWTPGWVMNMYSLLETNNYNLTQYKIENSFGNNNCRCTGYRQILYASITFAKDAPKPNLIDIEELTVIPRSQNAIAQVHAAFLYELDPVQEQRVISARLVFGDLSGPFTHAYSTKNYLKELFKNHVLQSALSLHNDEIVLEEIKRMQTPEFRKKAALGLFYKKNLLPRDNFSKVNVTIPRCGGAYGCKITRAALVSTACPMVTYLLNRPCRCVMDIQANHSQKIACPFGIRGSLEGICMTEHVLERISYELDIDRWKKRGLRVAVMSWPCSDEVHYQIFISIYYGDGSVII</sequence>
<dbReference type="Gene3D" id="3.30.365.10">
    <property type="entry name" value="Aldehyde oxidase/xanthine dehydrogenase, molybdopterin binding domain"/>
    <property type="match status" value="1"/>
</dbReference>
<protein>
    <submittedName>
        <fullName evidence="5">Uncharacterized protein</fullName>
    </submittedName>
</protein>
<dbReference type="Pfam" id="PF01799">
    <property type="entry name" value="Fer2_2"/>
    <property type="match status" value="1"/>
</dbReference>
<dbReference type="InterPro" id="IPR036683">
    <property type="entry name" value="CO_DH_flav_C_dom_sf"/>
</dbReference>
<dbReference type="Pfam" id="PF02738">
    <property type="entry name" value="MoCoBD_1"/>
    <property type="match status" value="1"/>
</dbReference>
<dbReference type="GO" id="GO:0016491">
    <property type="term" value="F:oxidoreductase activity"/>
    <property type="evidence" value="ECO:0007669"/>
    <property type="project" value="InterPro"/>
</dbReference>
<dbReference type="InterPro" id="IPR005107">
    <property type="entry name" value="CO_DH_flav_C"/>
</dbReference>
<evidence type="ECO:0000259" key="4">
    <source>
        <dbReference type="Pfam" id="PF03450"/>
    </source>
</evidence>
<dbReference type="EMBL" id="CALOZG010000085">
    <property type="protein sequence ID" value="CAH4037692.1"/>
    <property type="molecule type" value="Genomic_DNA"/>
</dbReference>
<evidence type="ECO:0000259" key="3">
    <source>
        <dbReference type="Pfam" id="PF02738"/>
    </source>
</evidence>
<accession>A0A9P0TZD4</accession>
<gene>
    <name evidence="5" type="ORF">PIBRA_LOCUS13331</name>
</gene>
<dbReference type="Gene3D" id="3.30.390.50">
    <property type="entry name" value="CO dehydrogenase flavoprotein, C-terminal domain"/>
    <property type="match status" value="1"/>
</dbReference>
<dbReference type="Pfam" id="PF03450">
    <property type="entry name" value="CO_deh_flav_C"/>
    <property type="match status" value="1"/>
</dbReference>
<dbReference type="PANTHER" id="PTHR45444:SF3">
    <property type="entry name" value="XANTHINE DEHYDROGENASE"/>
    <property type="match status" value="1"/>
</dbReference>
<dbReference type="InterPro" id="IPR016208">
    <property type="entry name" value="Ald_Oxase/xanthine_DH-like"/>
</dbReference>
<dbReference type="InterPro" id="IPR036884">
    <property type="entry name" value="2Fe-2S-bd_dom_sf"/>
</dbReference>
<feature type="domain" description="CO dehydrogenase flavoprotein C-terminal" evidence="4">
    <location>
        <begin position="168"/>
        <end position="263"/>
    </location>
</feature>
<dbReference type="Proteomes" id="UP001152562">
    <property type="component" value="Unassembled WGS sequence"/>
</dbReference>
<dbReference type="Gene3D" id="3.10.20.30">
    <property type="match status" value="1"/>
</dbReference>
<feature type="domain" description="Aldehyde oxidase/xanthine dehydrogenase first molybdopterin binding" evidence="3">
    <location>
        <begin position="273"/>
        <end position="319"/>
    </location>
</feature>
<comment type="cofactor">
    <cofactor evidence="1">
        <name>FAD</name>
        <dbReference type="ChEBI" id="CHEBI:57692"/>
    </cofactor>
</comment>
<dbReference type="SUPFAM" id="SSF55447">
    <property type="entry name" value="CO dehydrogenase flavoprotein C-terminal domain-like"/>
    <property type="match status" value="1"/>
</dbReference>
<dbReference type="GO" id="GO:0005506">
    <property type="term" value="F:iron ion binding"/>
    <property type="evidence" value="ECO:0007669"/>
    <property type="project" value="InterPro"/>
</dbReference>
<evidence type="ECO:0000256" key="1">
    <source>
        <dbReference type="ARBA" id="ARBA00001974"/>
    </source>
</evidence>